<keyword evidence="2" id="KW-1185">Reference proteome</keyword>
<evidence type="ECO:0000313" key="2">
    <source>
        <dbReference type="Proteomes" id="UP001595526"/>
    </source>
</evidence>
<organism evidence="1 2">
    <name type="scientific">Parapedobacter deserti</name>
    <dbReference type="NCBI Taxonomy" id="1912957"/>
    <lineage>
        <taxon>Bacteria</taxon>
        <taxon>Pseudomonadati</taxon>
        <taxon>Bacteroidota</taxon>
        <taxon>Sphingobacteriia</taxon>
        <taxon>Sphingobacteriales</taxon>
        <taxon>Sphingobacteriaceae</taxon>
        <taxon>Parapedobacter</taxon>
    </lineage>
</organism>
<dbReference type="SUPFAM" id="SSF51445">
    <property type="entry name" value="(Trans)glycosidases"/>
    <property type="match status" value="1"/>
</dbReference>
<reference evidence="2" key="1">
    <citation type="journal article" date="2019" name="Int. J. Syst. Evol. Microbiol.">
        <title>The Global Catalogue of Microorganisms (GCM) 10K type strain sequencing project: providing services to taxonomists for standard genome sequencing and annotation.</title>
        <authorList>
            <consortium name="The Broad Institute Genomics Platform"/>
            <consortium name="The Broad Institute Genome Sequencing Center for Infectious Disease"/>
            <person name="Wu L."/>
            <person name="Ma J."/>
        </authorList>
    </citation>
    <scope>NUCLEOTIDE SEQUENCE [LARGE SCALE GENOMIC DNA]</scope>
    <source>
        <strain evidence="2">KCTC 52416</strain>
    </source>
</reference>
<gene>
    <name evidence="1" type="ORF">ACFOET_08925</name>
</gene>
<comment type="caution">
    <text evidence="1">The sequence shown here is derived from an EMBL/GenBank/DDBJ whole genome shotgun (WGS) entry which is preliminary data.</text>
</comment>
<evidence type="ECO:0008006" key="3">
    <source>
        <dbReference type="Google" id="ProtNLM"/>
    </source>
</evidence>
<accession>A0ABV7JI25</accession>
<dbReference type="RefSeq" id="WP_379021705.1">
    <property type="nucleotide sequence ID" value="NZ_JBHRTA010000029.1"/>
</dbReference>
<dbReference type="InterPro" id="IPR017853">
    <property type="entry name" value="GH"/>
</dbReference>
<protein>
    <recommendedName>
        <fullName evidence="3">Beta-galactosidase</fullName>
    </recommendedName>
</protein>
<name>A0ABV7JI25_9SPHI</name>
<evidence type="ECO:0000313" key="1">
    <source>
        <dbReference type="EMBL" id="MFC3197733.1"/>
    </source>
</evidence>
<dbReference type="Proteomes" id="UP001595526">
    <property type="component" value="Unassembled WGS sequence"/>
</dbReference>
<sequence>MFFVFAGELRKRPYVAGAAWWTCNDYQSRYYGSNANGYRPWGLLGPDRSARPAYHVYQQEMAPLTVEKTGFQPGGRGVHGLR</sequence>
<proteinExistence type="predicted"/>
<dbReference type="Gene3D" id="3.20.20.80">
    <property type="entry name" value="Glycosidases"/>
    <property type="match status" value="1"/>
</dbReference>
<dbReference type="EMBL" id="JBHRTA010000029">
    <property type="protein sequence ID" value="MFC3197733.1"/>
    <property type="molecule type" value="Genomic_DNA"/>
</dbReference>